<dbReference type="InterPro" id="IPR005107">
    <property type="entry name" value="CO_DH_flav_C"/>
</dbReference>
<dbReference type="Gene3D" id="3.30.465.10">
    <property type="match status" value="1"/>
</dbReference>
<organism evidence="5 6">
    <name type="scientific">Noviherbaspirillum galbum</name>
    <dbReference type="NCBI Taxonomy" id="2709383"/>
    <lineage>
        <taxon>Bacteria</taxon>
        <taxon>Pseudomonadati</taxon>
        <taxon>Pseudomonadota</taxon>
        <taxon>Betaproteobacteria</taxon>
        <taxon>Burkholderiales</taxon>
        <taxon>Oxalobacteraceae</taxon>
        <taxon>Noviherbaspirillum</taxon>
    </lineage>
</organism>
<dbReference type="PANTHER" id="PTHR42659:SF2">
    <property type="entry name" value="XANTHINE DEHYDROGENASE SUBUNIT C-RELATED"/>
    <property type="match status" value="1"/>
</dbReference>
<dbReference type="PANTHER" id="PTHR42659">
    <property type="entry name" value="XANTHINE DEHYDROGENASE SUBUNIT C-RELATED"/>
    <property type="match status" value="1"/>
</dbReference>
<name>A0A6B3SUI2_9BURK</name>
<dbReference type="GO" id="GO:0016491">
    <property type="term" value="F:oxidoreductase activity"/>
    <property type="evidence" value="ECO:0007669"/>
    <property type="project" value="UniProtKB-KW"/>
</dbReference>
<keyword evidence="1" id="KW-0285">Flavoprotein</keyword>
<evidence type="ECO:0000259" key="4">
    <source>
        <dbReference type="PROSITE" id="PS51387"/>
    </source>
</evidence>
<dbReference type="SUPFAM" id="SSF56176">
    <property type="entry name" value="FAD-binding/transporter-associated domain-like"/>
    <property type="match status" value="1"/>
</dbReference>
<evidence type="ECO:0000256" key="3">
    <source>
        <dbReference type="ARBA" id="ARBA00023002"/>
    </source>
</evidence>
<dbReference type="Gene3D" id="3.30.43.10">
    <property type="entry name" value="Uridine Diphospho-n-acetylenolpyruvylglucosamine Reductase, domain 2"/>
    <property type="match status" value="1"/>
</dbReference>
<evidence type="ECO:0000256" key="1">
    <source>
        <dbReference type="ARBA" id="ARBA00022630"/>
    </source>
</evidence>
<dbReference type="InterPro" id="IPR036318">
    <property type="entry name" value="FAD-bd_PCMH-like_sf"/>
</dbReference>
<dbReference type="FunFam" id="3.30.465.10:FF:000017">
    <property type="entry name" value="Xanthine dehydrogenase, FAD binding subunit"/>
    <property type="match status" value="1"/>
</dbReference>
<dbReference type="Pfam" id="PF00941">
    <property type="entry name" value="FAD_binding_5"/>
    <property type="match status" value="1"/>
</dbReference>
<dbReference type="InterPro" id="IPR051312">
    <property type="entry name" value="Diverse_Substr_Oxidored"/>
</dbReference>
<dbReference type="EMBL" id="JAAIVB010000052">
    <property type="protein sequence ID" value="NEX62536.1"/>
    <property type="molecule type" value="Genomic_DNA"/>
</dbReference>
<dbReference type="InterPro" id="IPR016167">
    <property type="entry name" value="FAD-bd_PCMH_sub1"/>
</dbReference>
<dbReference type="Pfam" id="PF03450">
    <property type="entry name" value="CO_deh_flav_C"/>
    <property type="match status" value="1"/>
</dbReference>
<gene>
    <name evidence="5" type="ORF">G3574_15725</name>
</gene>
<evidence type="ECO:0000313" key="5">
    <source>
        <dbReference type="EMBL" id="NEX62536.1"/>
    </source>
</evidence>
<dbReference type="SMART" id="SM01092">
    <property type="entry name" value="CO_deh_flav_C"/>
    <property type="match status" value="1"/>
</dbReference>
<protein>
    <submittedName>
        <fullName evidence="5">Xanthine dehydrogenase family protein subunit M</fullName>
    </submittedName>
</protein>
<dbReference type="InterPro" id="IPR002346">
    <property type="entry name" value="Mopterin_DH_FAD-bd"/>
</dbReference>
<dbReference type="InterPro" id="IPR016166">
    <property type="entry name" value="FAD-bd_PCMH"/>
</dbReference>
<accession>A0A6B3SUI2</accession>
<keyword evidence="3" id="KW-0560">Oxidoreductase</keyword>
<dbReference type="InterPro" id="IPR036683">
    <property type="entry name" value="CO_DH_flav_C_dom_sf"/>
</dbReference>
<dbReference type="Proteomes" id="UP000482155">
    <property type="component" value="Unassembled WGS sequence"/>
</dbReference>
<dbReference type="AlphaFoldDB" id="A0A6B3SUI2"/>
<proteinExistence type="predicted"/>
<dbReference type="SUPFAM" id="SSF55447">
    <property type="entry name" value="CO dehydrogenase flavoprotein C-terminal domain-like"/>
    <property type="match status" value="1"/>
</dbReference>
<evidence type="ECO:0000256" key="2">
    <source>
        <dbReference type="ARBA" id="ARBA00022827"/>
    </source>
</evidence>
<dbReference type="PROSITE" id="PS51387">
    <property type="entry name" value="FAD_PCMH"/>
    <property type="match status" value="1"/>
</dbReference>
<feature type="domain" description="FAD-binding PCMH-type" evidence="4">
    <location>
        <begin position="1"/>
        <end position="177"/>
    </location>
</feature>
<dbReference type="GO" id="GO:0071949">
    <property type="term" value="F:FAD binding"/>
    <property type="evidence" value="ECO:0007669"/>
    <property type="project" value="InterPro"/>
</dbReference>
<sequence length="293" mass="30749">MKAPPFDYAKPASLDEAIALLERHGDDARLLAGGQTLLATLNMRLAEPALLIDLNGLSDLRGIALVDGKLRIGALATHAQVEASPLVAAHAPLLAMAAPHIAHRAIRNMGTFGGSIAYADPAAEWPACALALDAEIVVRGSGGERRIAAADFFLDLYTTSLAPHEILVACDIPVRSPESFHHFDELARRHGDYAVVGLAMAARRDAGGLRDARIAFMGIGGVPLRARATELALQGQALDAAAIDHACAALEAELDGPRAPMPDLTHSGATKRHLATVLLRRALQAADAVSHRG</sequence>
<dbReference type="Gene3D" id="3.30.390.50">
    <property type="entry name" value="CO dehydrogenase flavoprotein, C-terminal domain"/>
    <property type="match status" value="1"/>
</dbReference>
<dbReference type="InterPro" id="IPR016169">
    <property type="entry name" value="FAD-bd_PCMH_sub2"/>
</dbReference>
<dbReference type="RefSeq" id="WP_163964959.1">
    <property type="nucleotide sequence ID" value="NZ_JAAIVB010000052.1"/>
</dbReference>
<keyword evidence="6" id="KW-1185">Reference proteome</keyword>
<comment type="caution">
    <text evidence="5">The sequence shown here is derived from an EMBL/GenBank/DDBJ whole genome shotgun (WGS) entry which is preliminary data.</text>
</comment>
<reference evidence="5 6" key="1">
    <citation type="submission" date="2020-02" db="EMBL/GenBank/DDBJ databases">
        <authorList>
            <person name="Kim M.K."/>
        </authorList>
    </citation>
    <scope>NUCLEOTIDE SEQUENCE [LARGE SCALE GENOMIC DNA]</scope>
    <source>
        <strain evidence="5 6">17J57-3</strain>
    </source>
</reference>
<evidence type="ECO:0000313" key="6">
    <source>
        <dbReference type="Proteomes" id="UP000482155"/>
    </source>
</evidence>
<keyword evidence="2" id="KW-0274">FAD</keyword>